<keyword evidence="3 8" id="KW-0805">Transcription regulation</keyword>
<keyword evidence="12" id="KW-0648">Protein biosynthesis</keyword>
<evidence type="ECO:0000256" key="1">
    <source>
        <dbReference type="ARBA" id="ARBA00008213"/>
    </source>
</evidence>
<comment type="similarity">
    <text evidence="1 8 9">Belongs to the GreA/GreB family.</text>
</comment>
<keyword evidence="4 8" id="KW-0238">DNA-binding</keyword>
<dbReference type="Pfam" id="PF01272">
    <property type="entry name" value="GreA_GreB"/>
    <property type="match status" value="1"/>
</dbReference>
<evidence type="ECO:0000256" key="6">
    <source>
        <dbReference type="ARBA" id="ARBA00024916"/>
    </source>
</evidence>
<dbReference type="InterPro" id="IPR023459">
    <property type="entry name" value="Tscrpt_elong_fac_GreA/B_fam"/>
</dbReference>
<accession>A0A1F5DPL3</accession>
<evidence type="ECO:0000313" key="13">
    <source>
        <dbReference type="Proteomes" id="UP000176791"/>
    </source>
</evidence>
<dbReference type="PIRSF" id="PIRSF006092">
    <property type="entry name" value="GreA_GreB"/>
    <property type="match status" value="1"/>
</dbReference>
<dbReference type="InterPro" id="IPR006359">
    <property type="entry name" value="Tscrpt_elong_fac_GreA"/>
</dbReference>
<keyword evidence="12" id="KW-0251">Elongation factor</keyword>
<feature type="domain" description="Transcription elongation factor GreA/GreB C-terminal" evidence="10">
    <location>
        <begin position="83"/>
        <end position="154"/>
    </location>
</feature>
<dbReference type="Gene3D" id="3.10.50.30">
    <property type="entry name" value="Transcription elongation factor, GreA/GreB, C-terminal domain"/>
    <property type="match status" value="1"/>
</dbReference>
<dbReference type="Gene3D" id="1.10.287.180">
    <property type="entry name" value="Transcription elongation factor, GreA/GreB, N-terminal domain"/>
    <property type="match status" value="1"/>
</dbReference>
<evidence type="ECO:0000256" key="3">
    <source>
        <dbReference type="ARBA" id="ARBA00023015"/>
    </source>
</evidence>
<dbReference type="PANTHER" id="PTHR30437">
    <property type="entry name" value="TRANSCRIPTION ELONGATION FACTOR GREA"/>
    <property type="match status" value="1"/>
</dbReference>
<dbReference type="NCBIfam" id="TIGR01462">
    <property type="entry name" value="greA"/>
    <property type="match status" value="1"/>
</dbReference>
<dbReference type="GO" id="GO:0070063">
    <property type="term" value="F:RNA polymerase binding"/>
    <property type="evidence" value="ECO:0007669"/>
    <property type="project" value="InterPro"/>
</dbReference>
<dbReference type="GO" id="GO:0032784">
    <property type="term" value="P:regulation of DNA-templated transcription elongation"/>
    <property type="evidence" value="ECO:0007669"/>
    <property type="project" value="UniProtKB-UniRule"/>
</dbReference>
<name>A0A1F5DPL3_9BACT</name>
<evidence type="ECO:0000256" key="9">
    <source>
        <dbReference type="RuleBase" id="RU000556"/>
    </source>
</evidence>
<evidence type="ECO:0000256" key="2">
    <source>
        <dbReference type="ARBA" id="ARBA00013729"/>
    </source>
</evidence>
<reference evidence="12 13" key="1">
    <citation type="journal article" date="2016" name="Nat. Commun.">
        <title>Thousands of microbial genomes shed light on interconnected biogeochemical processes in an aquifer system.</title>
        <authorList>
            <person name="Anantharaman K."/>
            <person name="Brown C.T."/>
            <person name="Hug L.A."/>
            <person name="Sharon I."/>
            <person name="Castelle C.J."/>
            <person name="Probst A.J."/>
            <person name="Thomas B.C."/>
            <person name="Singh A."/>
            <person name="Wilkins M.J."/>
            <person name="Karaoz U."/>
            <person name="Brodie E.L."/>
            <person name="Williams K.H."/>
            <person name="Hubbard S.S."/>
            <person name="Banfield J.F."/>
        </authorList>
    </citation>
    <scope>NUCLEOTIDE SEQUENCE [LARGE SCALE GENOMIC DNA]</scope>
</reference>
<feature type="domain" description="Transcription elongation factor GreA/GreB N-terminal" evidence="11">
    <location>
        <begin position="6"/>
        <end position="75"/>
    </location>
</feature>
<dbReference type="AlphaFoldDB" id="A0A1F5DPL3"/>
<dbReference type="FunFam" id="3.10.50.30:FF:000001">
    <property type="entry name" value="Transcription elongation factor GreA"/>
    <property type="match status" value="1"/>
</dbReference>
<dbReference type="Pfam" id="PF03449">
    <property type="entry name" value="GreA_GreB_N"/>
    <property type="match status" value="1"/>
</dbReference>
<dbReference type="InterPro" id="IPR022691">
    <property type="entry name" value="Tscrpt_elong_fac_GreA/B_N"/>
</dbReference>
<dbReference type="SUPFAM" id="SSF46557">
    <property type="entry name" value="GreA transcript cleavage protein, N-terminal domain"/>
    <property type="match status" value="1"/>
</dbReference>
<dbReference type="InterPro" id="IPR018151">
    <property type="entry name" value="TF_GreA/GreB_CS"/>
</dbReference>
<dbReference type="GO" id="GO:0006354">
    <property type="term" value="P:DNA-templated transcription elongation"/>
    <property type="evidence" value="ECO:0007669"/>
    <property type="project" value="TreeGrafter"/>
</dbReference>
<dbReference type="GO" id="GO:0003746">
    <property type="term" value="F:translation elongation factor activity"/>
    <property type="evidence" value="ECO:0007669"/>
    <property type="project" value="UniProtKB-KW"/>
</dbReference>
<evidence type="ECO:0000313" key="12">
    <source>
        <dbReference type="EMBL" id="OGD57062.1"/>
    </source>
</evidence>
<protein>
    <recommendedName>
        <fullName evidence="2 8">Transcription elongation factor GreA</fullName>
    </recommendedName>
    <alternativeName>
        <fullName evidence="7 8">Transcript cleavage factor GreA</fullName>
    </alternativeName>
</protein>
<dbReference type="PROSITE" id="PS00829">
    <property type="entry name" value="GREAB_1"/>
    <property type="match status" value="1"/>
</dbReference>
<dbReference type="HAMAP" id="MF_00105">
    <property type="entry name" value="GreA_GreB"/>
    <property type="match status" value="1"/>
</dbReference>
<gene>
    <name evidence="8" type="primary">greA</name>
    <name evidence="12" type="ORF">A3E73_02210</name>
</gene>
<dbReference type="SUPFAM" id="SSF54534">
    <property type="entry name" value="FKBP-like"/>
    <property type="match status" value="1"/>
</dbReference>
<dbReference type="PANTHER" id="PTHR30437:SF4">
    <property type="entry name" value="TRANSCRIPTION ELONGATION FACTOR GREA"/>
    <property type="match status" value="1"/>
</dbReference>
<organism evidence="12 13">
    <name type="scientific">Candidatus Beckwithbacteria bacterium RIFCSPHIGHO2_12_FULL_47_17</name>
    <dbReference type="NCBI Taxonomy" id="1797460"/>
    <lineage>
        <taxon>Bacteria</taxon>
        <taxon>Candidatus Beckwithiibacteriota</taxon>
    </lineage>
</organism>
<keyword evidence="8" id="KW-0175">Coiled coil</keyword>
<dbReference type="InterPro" id="IPR036953">
    <property type="entry name" value="GreA/GreB_C_sf"/>
</dbReference>
<dbReference type="NCBIfam" id="NF001263">
    <property type="entry name" value="PRK00226.1-4"/>
    <property type="match status" value="1"/>
</dbReference>
<evidence type="ECO:0000256" key="5">
    <source>
        <dbReference type="ARBA" id="ARBA00023163"/>
    </source>
</evidence>
<comment type="caution">
    <text evidence="12">The sequence shown here is derived from an EMBL/GenBank/DDBJ whole genome shotgun (WGS) entry which is preliminary data.</text>
</comment>
<comment type="function">
    <text evidence="6 8 9">Necessary for efficient RNA polymerase transcription elongation past template-encoded arresting sites. The arresting sites in DNA have the property of trapping a certain fraction of elongating RNA polymerases that pass through, resulting in locked ternary complexes. Cleavage of the nascent transcript by cleavage factors such as GreA or GreB allows the resumption of elongation from the new 3'terminus. GreA releases sequences of 2 to 3 nucleotides.</text>
</comment>
<proteinExistence type="inferred from homology"/>
<dbReference type="InterPro" id="IPR001437">
    <property type="entry name" value="Tscrpt_elong_fac_GreA/B_C"/>
</dbReference>
<evidence type="ECO:0000259" key="11">
    <source>
        <dbReference type="Pfam" id="PF03449"/>
    </source>
</evidence>
<keyword evidence="5 8" id="KW-0804">Transcription</keyword>
<dbReference type="STRING" id="1797460.A3E73_02210"/>
<evidence type="ECO:0000256" key="7">
    <source>
        <dbReference type="ARBA" id="ARBA00030776"/>
    </source>
</evidence>
<evidence type="ECO:0000256" key="4">
    <source>
        <dbReference type="ARBA" id="ARBA00023125"/>
    </source>
</evidence>
<evidence type="ECO:0000256" key="8">
    <source>
        <dbReference type="HAMAP-Rule" id="MF_00105"/>
    </source>
</evidence>
<dbReference type="EMBL" id="MEZN01000002">
    <property type="protein sequence ID" value="OGD57062.1"/>
    <property type="molecule type" value="Genomic_DNA"/>
</dbReference>
<dbReference type="InterPro" id="IPR028624">
    <property type="entry name" value="Tscrpt_elong_fac_GreA/B"/>
</dbReference>
<dbReference type="PROSITE" id="PS00830">
    <property type="entry name" value="GREAB_2"/>
    <property type="match status" value="1"/>
</dbReference>
<dbReference type="GO" id="GO:0003677">
    <property type="term" value="F:DNA binding"/>
    <property type="evidence" value="ECO:0007669"/>
    <property type="project" value="UniProtKB-UniRule"/>
</dbReference>
<dbReference type="Proteomes" id="UP000176791">
    <property type="component" value="Unassembled WGS sequence"/>
</dbReference>
<dbReference type="InterPro" id="IPR036805">
    <property type="entry name" value="Tscrpt_elong_fac_GreA/B_N_sf"/>
</dbReference>
<dbReference type="FunFam" id="1.10.287.180:FF:000001">
    <property type="entry name" value="Transcription elongation factor GreA"/>
    <property type="match status" value="1"/>
</dbReference>
<sequence length="154" mass="17177">MAQDFYVTSEGLKELKAELKTLVEVKRPELIERVATARAHGDLSENSEYAAARQDLAFVEGRIEELEELIAKAQIIRNTKNTNHIVKLGSKVVLKVNGKNQTFELVGEWEANPLEQKISHTSPLGKALLGKKKGENVEIKAPAGRVKYHIVKVH</sequence>
<evidence type="ECO:0000259" key="10">
    <source>
        <dbReference type="Pfam" id="PF01272"/>
    </source>
</evidence>
<feature type="coiled-coil region" evidence="8">
    <location>
        <begin position="49"/>
        <end position="83"/>
    </location>
</feature>